<dbReference type="PANTHER" id="PTHR36221">
    <property type="entry name" value="DUF742 DOMAIN-CONTAINING PROTEIN"/>
    <property type="match status" value="1"/>
</dbReference>
<dbReference type="Proteomes" id="UP000272729">
    <property type="component" value="Unassembled WGS sequence"/>
</dbReference>
<evidence type="ECO:0000313" key="2">
    <source>
        <dbReference type="Proteomes" id="UP000272729"/>
    </source>
</evidence>
<dbReference type="AlphaFoldDB" id="A0A495X3D5"/>
<dbReference type="Pfam" id="PF05331">
    <property type="entry name" value="DUF742"/>
    <property type="match status" value="1"/>
</dbReference>
<accession>A0A495X3D5</accession>
<reference evidence="1 2" key="1">
    <citation type="submission" date="2018-10" db="EMBL/GenBank/DDBJ databases">
        <title>Sequencing the genomes of 1000 actinobacteria strains.</title>
        <authorList>
            <person name="Klenk H.-P."/>
        </authorList>
    </citation>
    <scope>NUCLEOTIDE SEQUENCE [LARGE SCALE GENOMIC DNA]</scope>
    <source>
        <strain evidence="1 2">DSM 43911</strain>
    </source>
</reference>
<dbReference type="RefSeq" id="WP_121219659.1">
    <property type="nucleotide sequence ID" value="NZ_JBIUBA010000049.1"/>
</dbReference>
<proteinExistence type="predicted"/>
<organism evidence="1 2">
    <name type="scientific">Saccharothrix variisporea</name>
    <dbReference type="NCBI Taxonomy" id="543527"/>
    <lineage>
        <taxon>Bacteria</taxon>
        <taxon>Bacillati</taxon>
        <taxon>Actinomycetota</taxon>
        <taxon>Actinomycetes</taxon>
        <taxon>Pseudonocardiales</taxon>
        <taxon>Pseudonocardiaceae</taxon>
        <taxon>Saccharothrix</taxon>
    </lineage>
</organism>
<comment type="caution">
    <text evidence="1">The sequence shown here is derived from an EMBL/GenBank/DDBJ whole genome shotgun (WGS) entry which is preliminary data.</text>
</comment>
<dbReference type="PANTHER" id="PTHR36221:SF1">
    <property type="entry name" value="DUF742 DOMAIN-CONTAINING PROTEIN"/>
    <property type="match status" value="1"/>
</dbReference>
<dbReference type="InterPro" id="IPR007995">
    <property type="entry name" value="DUF742"/>
</dbReference>
<protein>
    <submittedName>
        <fullName evidence="1">Uncharacterized protein DUF742</fullName>
    </submittedName>
</protein>
<dbReference type="EMBL" id="RBXR01000001">
    <property type="protein sequence ID" value="RKT68552.1"/>
    <property type="molecule type" value="Genomic_DNA"/>
</dbReference>
<sequence>MTDDEDAWYDQDAGPLVRPYQVTRGRTKPVGPQLDLITLVVATGLQPHGLNPEYLRVLEVCAVPQSVAEISAKVGLALGVARVVISDLLERDFLMFRSRTISAMPDLEMLQRVLEGIRRL</sequence>
<evidence type="ECO:0000313" key="1">
    <source>
        <dbReference type="EMBL" id="RKT68552.1"/>
    </source>
</evidence>
<gene>
    <name evidence="1" type="ORF">DFJ66_1744</name>
</gene>
<keyword evidence="2" id="KW-1185">Reference proteome</keyword>
<name>A0A495X3D5_9PSEU</name>
<dbReference type="OrthoDB" id="4244884at2"/>